<protein>
    <submittedName>
        <fullName evidence="1">Uncharacterized protein</fullName>
    </submittedName>
</protein>
<keyword evidence="2" id="KW-1185">Reference proteome</keyword>
<dbReference type="AlphaFoldDB" id="A0A3S1CBX4"/>
<dbReference type="Proteomes" id="UP000279446">
    <property type="component" value="Unassembled WGS sequence"/>
</dbReference>
<accession>A0A3S1CBX4</accession>
<evidence type="ECO:0000313" key="1">
    <source>
        <dbReference type="EMBL" id="RUT48671.1"/>
    </source>
</evidence>
<reference evidence="1 2" key="1">
    <citation type="submission" date="2018-12" db="EMBL/GenBank/DDBJ databases">
        <authorList>
            <person name="Sun L."/>
            <person name="Chen Z."/>
        </authorList>
    </citation>
    <scope>NUCLEOTIDE SEQUENCE [LARGE SCALE GENOMIC DNA]</scope>
    <source>
        <strain evidence="1 2">DSM 15890</strain>
    </source>
</reference>
<name>A0A3S1CBX4_9BACL</name>
<gene>
    <name evidence="1" type="ORF">EJP82_01665</name>
</gene>
<dbReference type="OrthoDB" id="1808478at2"/>
<comment type="caution">
    <text evidence="1">The sequence shown here is derived from an EMBL/GenBank/DDBJ whole genome shotgun (WGS) entry which is preliminary data.</text>
</comment>
<organism evidence="1 2">
    <name type="scientific">Paenibacillus anaericanus</name>
    <dbReference type="NCBI Taxonomy" id="170367"/>
    <lineage>
        <taxon>Bacteria</taxon>
        <taxon>Bacillati</taxon>
        <taxon>Bacillota</taxon>
        <taxon>Bacilli</taxon>
        <taxon>Bacillales</taxon>
        <taxon>Paenibacillaceae</taxon>
        <taxon>Paenibacillus</taxon>
    </lineage>
</organism>
<proteinExistence type="predicted"/>
<dbReference type="InterPro" id="IPR046145">
    <property type="entry name" value="DUF6147"/>
</dbReference>
<dbReference type="EMBL" id="RZNY01000001">
    <property type="protein sequence ID" value="RUT48671.1"/>
    <property type="molecule type" value="Genomic_DNA"/>
</dbReference>
<sequence length="163" mass="17533">MTNKKIHLKGIMLLGISVLIGLIIPLFNSVPIAASGTTMHTTPPPITFSPYSIFNSSFVSLESGVGSVSKKSSGKVLISGETNAKQTVNTIGVKVVLQRWTGSDWVNYYTGSDSTKSNASFITTSQETTATTGYYYRTKTTHWTVKNGLREEGTLTSDSVAID</sequence>
<evidence type="ECO:0000313" key="2">
    <source>
        <dbReference type="Proteomes" id="UP000279446"/>
    </source>
</evidence>
<dbReference type="Pfam" id="PF19644">
    <property type="entry name" value="DUF6147"/>
    <property type="match status" value="1"/>
</dbReference>
<dbReference type="RefSeq" id="WP_127190265.1">
    <property type="nucleotide sequence ID" value="NZ_RZNY01000001.1"/>
</dbReference>